<keyword evidence="5" id="KW-1185">Reference proteome</keyword>
<comment type="similarity">
    <text evidence="3">Belongs to the CheD family.</text>
</comment>
<keyword evidence="1 3" id="KW-0145">Chemotaxis</keyword>
<comment type="caution">
    <text evidence="4">The sequence shown here is derived from an EMBL/GenBank/DDBJ whole genome shotgun (WGS) entry which is preliminary data.</text>
</comment>
<comment type="function">
    <text evidence="3">Probably deamidates glutamine residues to glutamate on methyl-accepting chemotaxis receptors (MCPs), playing an important role in chemotaxis.</text>
</comment>
<dbReference type="PANTHER" id="PTHR35147">
    <property type="entry name" value="CHEMORECEPTOR GLUTAMINE DEAMIDASE CHED-RELATED"/>
    <property type="match status" value="1"/>
</dbReference>
<evidence type="ECO:0000256" key="1">
    <source>
        <dbReference type="ARBA" id="ARBA00022500"/>
    </source>
</evidence>
<dbReference type="CDD" id="cd16352">
    <property type="entry name" value="CheD"/>
    <property type="match status" value="1"/>
</dbReference>
<dbReference type="InterPro" id="IPR005659">
    <property type="entry name" value="Chemorcpt_Glu_NH3ase_CheD"/>
</dbReference>
<protein>
    <recommendedName>
        <fullName evidence="3">Probable chemoreceptor glutamine deamidase CheD</fullName>
        <ecNumber evidence="3">3.5.1.44</ecNumber>
    </recommendedName>
</protein>
<dbReference type="RefSeq" id="WP_141290062.1">
    <property type="nucleotide sequence ID" value="NZ_BAAAEW010000021.1"/>
</dbReference>
<proteinExistence type="inferred from homology"/>
<gene>
    <name evidence="4" type="primary">cheD_2</name>
    <name evidence="3" type="synonym">cheD</name>
    <name evidence="4" type="ORF">GCM10009107_32480</name>
</gene>
<name>A0ABP3VH43_9BURK</name>
<dbReference type="Pfam" id="PF03975">
    <property type="entry name" value="CheD"/>
    <property type="match status" value="1"/>
</dbReference>
<sequence>MDPSQSPAPPPSGRQGDVFLQPGEFFVGDAQHRIRTLLGSCVSITLWCATRRMGAMSHFLLAKRGRSRHADETLDGRYADEALRLMLDLLARRDVKPADCQAKIFGGGEMFPENKPSSQMGIGRRNGEAARRLLQGHGIQVVSESLFGNGHRQIIFDVGSGDVWARQMAVQTESPVLPALPFPLGTPLPSAPPSTSS</sequence>
<keyword evidence="2 3" id="KW-0378">Hydrolase</keyword>
<organism evidence="4 5">
    <name type="scientific">Ideonella azotifigens</name>
    <dbReference type="NCBI Taxonomy" id="513160"/>
    <lineage>
        <taxon>Bacteria</taxon>
        <taxon>Pseudomonadati</taxon>
        <taxon>Pseudomonadota</taxon>
        <taxon>Betaproteobacteria</taxon>
        <taxon>Burkholderiales</taxon>
        <taxon>Sphaerotilaceae</taxon>
        <taxon>Ideonella</taxon>
    </lineage>
</organism>
<dbReference type="HAMAP" id="MF_01440">
    <property type="entry name" value="CheD"/>
    <property type="match status" value="1"/>
</dbReference>
<evidence type="ECO:0000256" key="3">
    <source>
        <dbReference type="HAMAP-Rule" id="MF_01440"/>
    </source>
</evidence>
<dbReference type="EMBL" id="BAAAEW010000021">
    <property type="protein sequence ID" value="GAA0755196.1"/>
    <property type="molecule type" value="Genomic_DNA"/>
</dbReference>
<dbReference type="Gene3D" id="3.30.1330.200">
    <property type="match status" value="1"/>
</dbReference>
<dbReference type="PANTHER" id="PTHR35147:SF3">
    <property type="entry name" value="CHEMORECEPTOR GLUTAMINE DEAMIDASE CHED 1-RELATED"/>
    <property type="match status" value="1"/>
</dbReference>
<evidence type="ECO:0000256" key="2">
    <source>
        <dbReference type="ARBA" id="ARBA00022801"/>
    </source>
</evidence>
<dbReference type="EC" id="3.5.1.44" evidence="3"/>
<dbReference type="InterPro" id="IPR038592">
    <property type="entry name" value="CheD-like_sf"/>
</dbReference>
<dbReference type="SUPFAM" id="SSF64438">
    <property type="entry name" value="CNF1/YfiH-like putative cysteine hydrolases"/>
    <property type="match status" value="1"/>
</dbReference>
<evidence type="ECO:0000313" key="4">
    <source>
        <dbReference type="EMBL" id="GAA0755196.1"/>
    </source>
</evidence>
<accession>A0ABP3VH43</accession>
<reference evidence="5" key="1">
    <citation type="journal article" date="2019" name="Int. J. Syst. Evol. Microbiol.">
        <title>The Global Catalogue of Microorganisms (GCM) 10K type strain sequencing project: providing services to taxonomists for standard genome sequencing and annotation.</title>
        <authorList>
            <consortium name="The Broad Institute Genomics Platform"/>
            <consortium name="The Broad Institute Genome Sequencing Center for Infectious Disease"/>
            <person name="Wu L."/>
            <person name="Ma J."/>
        </authorList>
    </citation>
    <scope>NUCLEOTIDE SEQUENCE [LARGE SCALE GENOMIC DNA]</scope>
    <source>
        <strain evidence="5">JCM 15503</strain>
    </source>
</reference>
<comment type="catalytic activity">
    <reaction evidence="3">
        <text>L-glutaminyl-[protein] + H2O = L-glutamyl-[protein] + NH4(+)</text>
        <dbReference type="Rhea" id="RHEA:16441"/>
        <dbReference type="Rhea" id="RHEA-COMP:10207"/>
        <dbReference type="Rhea" id="RHEA-COMP:10208"/>
        <dbReference type="ChEBI" id="CHEBI:15377"/>
        <dbReference type="ChEBI" id="CHEBI:28938"/>
        <dbReference type="ChEBI" id="CHEBI:29973"/>
        <dbReference type="ChEBI" id="CHEBI:30011"/>
        <dbReference type="EC" id="3.5.1.44"/>
    </reaction>
</comment>
<dbReference type="InterPro" id="IPR011324">
    <property type="entry name" value="Cytotoxic_necrot_fac-like_cat"/>
</dbReference>
<evidence type="ECO:0000313" key="5">
    <source>
        <dbReference type="Proteomes" id="UP001500279"/>
    </source>
</evidence>
<dbReference type="Proteomes" id="UP001500279">
    <property type="component" value="Unassembled WGS sequence"/>
</dbReference>